<dbReference type="RefSeq" id="WP_093052933.1">
    <property type="nucleotide sequence ID" value="NZ_FOGT01000010.1"/>
</dbReference>
<keyword evidence="2" id="KW-1185">Reference proteome</keyword>
<organism evidence="1 2">
    <name type="scientific">Salipaludibacillus aurantiacus</name>
    <dbReference type="NCBI Taxonomy" id="1601833"/>
    <lineage>
        <taxon>Bacteria</taxon>
        <taxon>Bacillati</taxon>
        <taxon>Bacillota</taxon>
        <taxon>Bacilli</taxon>
        <taxon>Bacillales</taxon>
        <taxon>Bacillaceae</taxon>
    </lineage>
</organism>
<evidence type="ECO:0000313" key="1">
    <source>
        <dbReference type="EMBL" id="SES18894.1"/>
    </source>
</evidence>
<protein>
    <submittedName>
        <fullName evidence="1">Uncharacterized protein</fullName>
    </submittedName>
</protein>
<evidence type="ECO:0000313" key="2">
    <source>
        <dbReference type="Proteomes" id="UP000198571"/>
    </source>
</evidence>
<dbReference type="AlphaFoldDB" id="A0A1H9VBS7"/>
<gene>
    <name evidence="1" type="ORF">SAMN05518684_11052</name>
</gene>
<dbReference type="OrthoDB" id="2376384at2"/>
<name>A0A1H9VBS7_9BACI</name>
<sequence length="116" mass="13866">MSLPFSEEAVAEALTEKFYEQDGAELEKFGDRGRKHTKEDLLHHFNYLNTAYELENEQIFVDYALWLHQVLVTRGVPEEMLLKSFAWIDEELERYEEDKRMAFYQKCLRLANDALR</sequence>
<accession>A0A1H9VBS7</accession>
<proteinExistence type="predicted"/>
<dbReference type="EMBL" id="FOGT01000010">
    <property type="protein sequence ID" value="SES18894.1"/>
    <property type="molecule type" value="Genomic_DNA"/>
</dbReference>
<dbReference type="Proteomes" id="UP000198571">
    <property type="component" value="Unassembled WGS sequence"/>
</dbReference>
<dbReference type="STRING" id="1601833.SAMN05518684_11052"/>
<reference evidence="2" key="1">
    <citation type="submission" date="2016-10" db="EMBL/GenBank/DDBJ databases">
        <authorList>
            <person name="Varghese N."/>
            <person name="Submissions S."/>
        </authorList>
    </citation>
    <scope>NUCLEOTIDE SEQUENCE [LARGE SCALE GENOMIC DNA]</scope>
    <source>
        <strain evidence="2">S9</strain>
    </source>
</reference>